<protein>
    <recommendedName>
        <fullName evidence="1">Phage tail lysozyme domain-containing protein</fullName>
    </recommendedName>
</protein>
<keyword evidence="3" id="KW-1185">Reference proteome</keyword>
<accession>A0A0U5B988</accession>
<dbReference type="Gene3D" id="1.10.530.10">
    <property type="match status" value="1"/>
</dbReference>
<dbReference type="Proteomes" id="UP000056109">
    <property type="component" value="Chromosome I"/>
</dbReference>
<evidence type="ECO:0000259" key="1">
    <source>
        <dbReference type="Pfam" id="PF18013"/>
    </source>
</evidence>
<reference evidence="3" key="1">
    <citation type="submission" date="2014-09" db="EMBL/GenBank/DDBJ databases">
        <authorList>
            <person name="Illeghems K.G."/>
        </authorList>
    </citation>
    <scope>NUCLEOTIDE SEQUENCE [LARGE SCALE GENOMIC DNA]</scope>
    <source>
        <strain evidence="3">108B</strain>
    </source>
</reference>
<gene>
    <name evidence="2" type="ORF">ASN_1788</name>
</gene>
<proteinExistence type="predicted"/>
<feature type="domain" description="Phage tail lysozyme" evidence="1">
    <location>
        <begin position="264"/>
        <end position="394"/>
    </location>
</feature>
<evidence type="ECO:0000313" key="3">
    <source>
        <dbReference type="Proteomes" id="UP000056109"/>
    </source>
</evidence>
<dbReference type="Pfam" id="PF18013">
    <property type="entry name" value="Phage_lysozyme2"/>
    <property type="match status" value="1"/>
</dbReference>
<dbReference type="AlphaFoldDB" id="A0A0U5B988"/>
<dbReference type="InterPro" id="IPR041219">
    <property type="entry name" value="Phage_lysozyme2"/>
</dbReference>
<organism evidence="2 3">
    <name type="scientific">Acetobacter senegalensis</name>
    <dbReference type="NCBI Taxonomy" id="446692"/>
    <lineage>
        <taxon>Bacteria</taxon>
        <taxon>Pseudomonadati</taxon>
        <taxon>Pseudomonadota</taxon>
        <taxon>Alphaproteobacteria</taxon>
        <taxon>Acetobacterales</taxon>
        <taxon>Acetobacteraceae</taxon>
        <taxon>Acetobacter</taxon>
    </lineage>
</organism>
<dbReference type="PATRIC" id="fig|446692.3.peg.1833"/>
<dbReference type="EMBL" id="LN606600">
    <property type="protein sequence ID" value="CEF41123.1"/>
    <property type="molecule type" value="Genomic_DNA"/>
</dbReference>
<evidence type="ECO:0000313" key="2">
    <source>
        <dbReference type="EMBL" id="CEF41123.1"/>
    </source>
</evidence>
<dbReference type="KEGG" id="asz:ASN_1788"/>
<sequence>MFSALGSQAGFSQGFINLLEQGPEHIQKLYASLQKYAPTERDTTESAKLLESWTKLTAQSEAFGRSIMTDLSPEVREVMDLFSGFVRSNSDAWLADIKMGADQLTASIKSVTWEKIGLEIKAWWDYIKAIDWNKVGQEIKSFGQSADGAAQFVGGWAKAVELLFALWVGSKFLAVLRNVQLLAAASGAGLGGISKLIAAAGVGYVAHKGLEAADPNDNIGGWMDSNVPGASFLDNLASKVGMGRSYAEQNARKAISTADPADMIKIANMSVGMGWSREQAMGLLSNAMSESNLDPFSVGDNGGAYGLFQWHGDRQAQYAARYGHTMQSVKDRDAATKEQMDFANWELSHTEKQAGDYLRKATDAGMAGAIVSRYFERPKDQDGEVEKRGALAEYLSSQKSVVGAALSTPAGGGTTNNVTNHMTLHVPGGDPKQITKAVKAAFNDPRMQAWQTNMGLT</sequence>
<name>A0A0U5B988_9PROT</name>